<dbReference type="STRING" id="1391654.AKJ09_04914"/>
<dbReference type="KEGG" id="llu:AKJ09_04914"/>
<proteinExistence type="predicted"/>
<feature type="region of interest" description="Disordered" evidence="1">
    <location>
        <begin position="118"/>
        <end position="165"/>
    </location>
</feature>
<reference evidence="2 3" key="1">
    <citation type="submission" date="2015-08" db="EMBL/GenBank/DDBJ databases">
        <authorList>
            <person name="Babu N.S."/>
            <person name="Beckwith C.J."/>
            <person name="Beseler K.G."/>
            <person name="Brison A."/>
            <person name="Carone J.V."/>
            <person name="Caskin T.P."/>
            <person name="Diamond M."/>
            <person name="Durham M.E."/>
            <person name="Foxe J.M."/>
            <person name="Go M."/>
            <person name="Henderson B.A."/>
            <person name="Jones I.B."/>
            <person name="McGettigan J.A."/>
            <person name="Micheletti S.J."/>
            <person name="Nasrallah M.E."/>
            <person name="Ortiz D."/>
            <person name="Piller C.R."/>
            <person name="Privatt S.R."/>
            <person name="Schneider S.L."/>
            <person name="Sharp S."/>
            <person name="Smith T.C."/>
            <person name="Stanton J.D."/>
            <person name="Ullery H.E."/>
            <person name="Wilson R.J."/>
            <person name="Serrano M.G."/>
            <person name="Buck G."/>
            <person name="Lee V."/>
            <person name="Wang Y."/>
            <person name="Carvalho R."/>
            <person name="Voegtly L."/>
            <person name="Shi R."/>
            <person name="Duckworth R."/>
            <person name="Johnson A."/>
            <person name="Loviza R."/>
            <person name="Walstead R."/>
            <person name="Shah Z."/>
            <person name="Kiflezghi M."/>
            <person name="Wade K."/>
            <person name="Ball S.L."/>
            <person name="Bradley K.W."/>
            <person name="Asai D.J."/>
            <person name="Bowman C.A."/>
            <person name="Russell D.A."/>
            <person name="Pope W.H."/>
            <person name="Jacobs-Sera D."/>
            <person name="Hendrix R.W."/>
            <person name="Hatfull G.F."/>
        </authorList>
    </citation>
    <scope>NUCLEOTIDE SEQUENCE [LARGE SCALE GENOMIC DNA]</scope>
    <source>
        <strain evidence="2 3">DSM 27648</strain>
    </source>
</reference>
<evidence type="ECO:0000256" key="1">
    <source>
        <dbReference type="SAM" id="MobiDB-lite"/>
    </source>
</evidence>
<accession>A0A0K1PXJ8</accession>
<sequence>MLASLAVTTFGRSARAEQSFALAWHGKGQKPPTCLTDVALRDAVEQRLGRRPFVEPARADILIEGEETPAGRGLYRARVVQRDHGGAALGARELEPQSCESLLRGAALVVALIIDPTGHQTSEPEPVAEPPNEEPPAEAPVAPPPPPTTRRRHRPRSKQQSVSPSFQLSLGAGAGAAFGFLPSPAVTLSAVARLVPAHSRLSFDWRGEYALPQTLHDRGVRGTFAMLGQELRACFAYVRWTSGQLDACGGFLWSAVIPDTSGVGLGNDSWRVVAGPLGGLGLELRRGRAASRLDLGLALPFRKYDFSYVDTENVRKRFYGTDGVLFFVILTGLGTLR</sequence>
<dbReference type="EMBL" id="CP012333">
    <property type="protein sequence ID" value="AKU98250.1"/>
    <property type="molecule type" value="Genomic_DNA"/>
</dbReference>
<evidence type="ECO:0000313" key="2">
    <source>
        <dbReference type="EMBL" id="AKU98250.1"/>
    </source>
</evidence>
<keyword evidence="3" id="KW-1185">Reference proteome</keyword>
<protein>
    <submittedName>
        <fullName evidence="2">Uncharacterized protein</fullName>
    </submittedName>
</protein>
<dbReference type="AlphaFoldDB" id="A0A0K1PXJ8"/>
<organism evidence="2 3">
    <name type="scientific">Labilithrix luteola</name>
    <dbReference type="NCBI Taxonomy" id="1391654"/>
    <lineage>
        <taxon>Bacteria</taxon>
        <taxon>Pseudomonadati</taxon>
        <taxon>Myxococcota</taxon>
        <taxon>Polyangia</taxon>
        <taxon>Polyangiales</taxon>
        <taxon>Labilitrichaceae</taxon>
        <taxon>Labilithrix</taxon>
    </lineage>
</organism>
<evidence type="ECO:0000313" key="3">
    <source>
        <dbReference type="Proteomes" id="UP000064967"/>
    </source>
</evidence>
<name>A0A0K1PXJ8_9BACT</name>
<feature type="compositionally biased region" description="Pro residues" evidence="1">
    <location>
        <begin position="137"/>
        <end position="148"/>
    </location>
</feature>
<dbReference type="RefSeq" id="WP_146649248.1">
    <property type="nucleotide sequence ID" value="NZ_CP012333.1"/>
</dbReference>
<gene>
    <name evidence="2" type="ORF">AKJ09_04914</name>
</gene>
<dbReference type="Proteomes" id="UP000064967">
    <property type="component" value="Chromosome"/>
</dbReference>